<protein>
    <submittedName>
        <fullName evidence="2">DUF2382 domain-containing protein</fullName>
    </submittedName>
</protein>
<feature type="domain" description="DUF2382" evidence="1">
    <location>
        <begin position="43"/>
        <end position="91"/>
    </location>
</feature>
<comment type="caution">
    <text evidence="2">The sequence shown here is derived from an EMBL/GenBank/DDBJ whole genome shotgun (WGS) entry which is preliminary data.</text>
</comment>
<reference evidence="2 3" key="1">
    <citation type="submission" date="2023-01" db="EMBL/GenBank/DDBJ databases">
        <title>Genomes from the Australian National Cyanobacteria Reference Collection.</title>
        <authorList>
            <person name="Willis A."/>
            <person name="Lee E.M.F."/>
        </authorList>
    </citation>
    <scope>NUCLEOTIDE SEQUENCE [LARGE SCALE GENOMIC DNA]</scope>
    <source>
        <strain evidence="2 3">CS-1033</strain>
    </source>
</reference>
<evidence type="ECO:0000313" key="3">
    <source>
        <dbReference type="Proteomes" id="UP001212499"/>
    </source>
</evidence>
<dbReference type="Proteomes" id="UP001212499">
    <property type="component" value="Unassembled WGS sequence"/>
</dbReference>
<dbReference type="Pfam" id="PF09557">
    <property type="entry name" value="DUF2382"/>
    <property type="match status" value="1"/>
</dbReference>
<gene>
    <name evidence="2" type="ORF">PN457_17415</name>
</gene>
<dbReference type="RefSeq" id="WP_271734858.1">
    <property type="nucleotide sequence ID" value="NZ_JANQDP010000005.1"/>
</dbReference>
<evidence type="ECO:0000313" key="2">
    <source>
        <dbReference type="EMBL" id="MDB9541412.1"/>
    </source>
</evidence>
<evidence type="ECO:0000259" key="1">
    <source>
        <dbReference type="Pfam" id="PF09557"/>
    </source>
</evidence>
<organism evidence="2 3">
    <name type="scientific">Anabaenopsis arnoldii</name>
    <dbReference type="NCBI Taxonomy" id="2152938"/>
    <lineage>
        <taxon>Bacteria</taxon>
        <taxon>Bacillati</taxon>
        <taxon>Cyanobacteriota</taxon>
        <taxon>Cyanophyceae</taxon>
        <taxon>Nostocales</taxon>
        <taxon>Nodulariaceae</taxon>
        <taxon>Anabaenopsis</taxon>
    </lineage>
</organism>
<accession>A0ABT5AWU1</accession>
<name>A0ABT5AWU1_9CYAN</name>
<sequence>MSEYLKLQKADGQKTVDKLTELKTLNNKMIKSQTEVEEEDTFRLIEERLIADHKKSKLGDVIIRKEIETQIIQVPVRREKLIVEQVSPENKRLAEIDLTQGEISGLEFIEDDRPLGTVLNTHVNVSGEFSSPKIASLLLNAIAQEKNHGCEQVKITIAVTNESLQKKYQEWFARCSKGEKPLGAK</sequence>
<proteinExistence type="predicted"/>
<dbReference type="InterPro" id="IPR019060">
    <property type="entry name" value="DUF2382"/>
</dbReference>
<keyword evidence="3" id="KW-1185">Reference proteome</keyword>
<dbReference type="EMBL" id="JAQMUH010000194">
    <property type="protein sequence ID" value="MDB9541412.1"/>
    <property type="molecule type" value="Genomic_DNA"/>
</dbReference>